<evidence type="ECO:0000256" key="2">
    <source>
        <dbReference type="SAM" id="Phobius"/>
    </source>
</evidence>
<reference evidence="3 4" key="1">
    <citation type="submission" date="2015-03" db="EMBL/GenBank/DDBJ databases">
        <title>Genome sequencing of Methylobacterium variabile DSM 16961.</title>
        <authorList>
            <person name="Chaudhry V."/>
            <person name="Patil P.B."/>
        </authorList>
    </citation>
    <scope>NUCLEOTIDE SEQUENCE [LARGE SCALE GENOMIC DNA]</scope>
    <source>
        <strain evidence="3 4">DSM 16961</strain>
    </source>
</reference>
<comment type="caution">
    <text evidence="3">The sequence shown here is derived from an EMBL/GenBank/DDBJ whole genome shotgun (WGS) entry which is preliminary data.</text>
</comment>
<feature type="region of interest" description="Disordered" evidence="1">
    <location>
        <begin position="1"/>
        <end position="25"/>
    </location>
</feature>
<sequence>MIRAENARSGNASSERKLADGGPLAEGFHDMEVRLTRRLNTTRRDIIMATAGLLTLQAIANIAAITWFILIYTS</sequence>
<keyword evidence="2" id="KW-1133">Transmembrane helix</keyword>
<proteinExistence type="predicted"/>
<keyword evidence="2" id="KW-0812">Transmembrane</keyword>
<organism evidence="3 4">
    <name type="scientific">Methylobacterium variabile</name>
    <dbReference type="NCBI Taxonomy" id="298794"/>
    <lineage>
        <taxon>Bacteria</taxon>
        <taxon>Pseudomonadati</taxon>
        <taxon>Pseudomonadota</taxon>
        <taxon>Alphaproteobacteria</taxon>
        <taxon>Hyphomicrobiales</taxon>
        <taxon>Methylobacteriaceae</taxon>
        <taxon>Methylobacterium</taxon>
    </lineage>
</organism>
<dbReference type="EMBL" id="LABY01000022">
    <property type="protein sequence ID" value="KMO42208.1"/>
    <property type="molecule type" value="Genomic_DNA"/>
</dbReference>
<gene>
    <name evidence="3" type="ORF">VQ02_03645</name>
</gene>
<evidence type="ECO:0000313" key="4">
    <source>
        <dbReference type="Proteomes" id="UP000035955"/>
    </source>
</evidence>
<dbReference type="Proteomes" id="UP000035955">
    <property type="component" value="Unassembled WGS sequence"/>
</dbReference>
<feature type="transmembrane region" description="Helical" evidence="2">
    <location>
        <begin position="46"/>
        <end position="72"/>
    </location>
</feature>
<accession>A0A0J6T9G0</accession>
<name>A0A0J6T9G0_9HYPH</name>
<keyword evidence="2" id="KW-0472">Membrane</keyword>
<protein>
    <submittedName>
        <fullName evidence="3">Uncharacterized protein</fullName>
    </submittedName>
</protein>
<dbReference type="PATRIC" id="fig|298794.3.peg.3408"/>
<dbReference type="AlphaFoldDB" id="A0A0J6T9G0"/>
<dbReference type="RefSeq" id="WP_048442802.1">
    <property type="nucleotide sequence ID" value="NZ_LABY01000022.1"/>
</dbReference>
<keyword evidence="4" id="KW-1185">Reference proteome</keyword>
<evidence type="ECO:0000313" key="3">
    <source>
        <dbReference type="EMBL" id="KMO42208.1"/>
    </source>
</evidence>
<evidence type="ECO:0000256" key="1">
    <source>
        <dbReference type="SAM" id="MobiDB-lite"/>
    </source>
</evidence>